<organism evidence="2 3">
    <name type="scientific">Pinibacter aurantiacus</name>
    <dbReference type="NCBI Taxonomy" id="2851599"/>
    <lineage>
        <taxon>Bacteria</taxon>
        <taxon>Pseudomonadati</taxon>
        <taxon>Bacteroidota</taxon>
        <taxon>Chitinophagia</taxon>
        <taxon>Chitinophagales</taxon>
        <taxon>Chitinophagaceae</taxon>
        <taxon>Pinibacter</taxon>
    </lineage>
</organism>
<dbReference type="Proteomes" id="UP000812270">
    <property type="component" value="Unassembled WGS sequence"/>
</dbReference>
<evidence type="ECO:0000313" key="3">
    <source>
        <dbReference type="Proteomes" id="UP000812270"/>
    </source>
</evidence>
<comment type="caution">
    <text evidence="2">The sequence shown here is derived from an EMBL/GenBank/DDBJ whole genome shotgun (WGS) entry which is preliminary data.</text>
</comment>
<dbReference type="RefSeq" id="WP_217794438.1">
    <property type="nucleotide sequence ID" value="NZ_JAHSPG010000017.1"/>
</dbReference>
<sequence length="489" mass="55675">MQPKTFFLFLLALFARLFSYTQTHDLVIKKVNIVDVQSGKIVSDMDVLIHDSLIIKIAHNQTKFPAKTQVVDGSGKYLIPGLWDMHVHMWSRHAVTKYRDKLFFPLLIGNGVTGVREMWDDAKTVAAWRKEVKEGAINGPTIFSSGPIVDGPKPVWDRSLSIKTVADVQRIVDSLHYREHHDFIKVYQNLPRDIYFKLAEVCNKQHFAFEGHVPWRVTILEAAKAGQYSQEHMMGMIELASDSSDYLMDVITDKVKDSSINTWLGYDEFVLRTYNPKKFEQIAKELSQYNSWICPTFTVLRGGAYKDNPVMIDTSYNPYLSKYTVAYWNPNGNYTFDGESKAVFEAEKKIYGLWLSMAAVLQRNGVKLLAGTDFTNPYVYPGFSLHDELELLVKGGLSNIEALQTATVNPATFFKITDRYGSVAKGKVADLVLLNSNPLEDITNTRKINGVVLHGRFLSSIYLQDQLEEVKRLNIQVDKDTTLFIRDLN</sequence>
<evidence type="ECO:0000259" key="1">
    <source>
        <dbReference type="Pfam" id="PF01979"/>
    </source>
</evidence>
<proteinExistence type="predicted"/>
<dbReference type="EMBL" id="JAHSPG010000017">
    <property type="protein sequence ID" value="MBV4360172.1"/>
    <property type="molecule type" value="Genomic_DNA"/>
</dbReference>
<feature type="domain" description="Amidohydrolase-related" evidence="1">
    <location>
        <begin position="357"/>
        <end position="456"/>
    </location>
</feature>
<evidence type="ECO:0000313" key="2">
    <source>
        <dbReference type="EMBL" id="MBV4360172.1"/>
    </source>
</evidence>
<protein>
    <submittedName>
        <fullName evidence="2">Amidohydrolase family protein</fullName>
    </submittedName>
</protein>
<reference evidence="2" key="1">
    <citation type="submission" date="2021-06" db="EMBL/GenBank/DDBJ databases">
        <authorList>
            <person name="Huq M.A."/>
        </authorList>
    </citation>
    <scope>NUCLEOTIDE SEQUENCE</scope>
    <source>
        <strain evidence="2">MAH-26</strain>
    </source>
</reference>
<gene>
    <name evidence="2" type="ORF">KTO63_23610</name>
</gene>
<dbReference type="PANTHER" id="PTHR43135:SF3">
    <property type="entry name" value="ALPHA-D-RIBOSE 1-METHYLPHOSPHONATE 5-TRIPHOSPHATE DIPHOSPHATASE"/>
    <property type="match status" value="1"/>
</dbReference>
<dbReference type="InterPro" id="IPR006680">
    <property type="entry name" value="Amidohydro-rel"/>
</dbReference>
<accession>A0A9E2SER2</accession>
<name>A0A9E2SER2_9BACT</name>
<dbReference type="PANTHER" id="PTHR43135">
    <property type="entry name" value="ALPHA-D-RIBOSE 1-METHYLPHOSPHONATE 5-TRIPHOSPHATE DIPHOSPHATASE"/>
    <property type="match status" value="1"/>
</dbReference>
<dbReference type="GO" id="GO:0016787">
    <property type="term" value="F:hydrolase activity"/>
    <property type="evidence" value="ECO:0007669"/>
    <property type="project" value="InterPro"/>
</dbReference>
<dbReference type="AlphaFoldDB" id="A0A9E2SER2"/>
<dbReference type="Pfam" id="PF01979">
    <property type="entry name" value="Amidohydro_1"/>
    <property type="match status" value="1"/>
</dbReference>
<keyword evidence="3" id="KW-1185">Reference proteome</keyword>
<dbReference type="InterPro" id="IPR051781">
    <property type="entry name" value="Metallo-dep_Hydrolase"/>
</dbReference>